<dbReference type="FunFam" id="1.10.10.10:FF:000027">
    <property type="entry name" value="Heat shock transcription factor 1"/>
    <property type="match status" value="1"/>
</dbReference>
<dbReference type="InterPro" id="IPR036390">
    <property type="entry name" value="WH_DNA-bd_sf"/>
</dbReference>
<dbReference type="Pfam" id="PF00447">
    <property type="entry name" value="HSF_DNA-bind"/>
    <property type="match status" value="1"/>
</dbReference>
<dbReference type="PRINTS" id="PR00056">
    <property type="entry name" value="HSFDOMAIN"/>
</dbReference>
<dbReference type="PANTHER" id="PTHR10015:SF427">
    <property type="entry name" value="HEAT SHOCK FACTOR PROTEIN"/>
    <property type="match status" value="1"/>
</dbReference>
<comment type="subcellular location">
    <subcellularLocation>
        <location evidence="1">Nucleus</location>
    </subcellularLocation>
</comment>
<feature type="compositionally biased region" description="Polar residues" evidence="8">
    <location>
        <begin position="1"/>
        <end position="14"/>
    </location>
</feature>
<evidence type="ECO:0000256" key="7">
    <source>
        <dbReference type="RuleBase" id="RU004020"/>
    </source>
</evidence>
<keyword evidence="3" id="KW-0805">Transcription regulation</keyword>
<name>A0A9W8HNQ6_9FUNG</name>
<dbReference type="OrthoDB" id="60033at2759"/>
<dbReference type="InterPro" id="IPR036388">
    <property type="entry name" value="WH-like_DNA-bd_sf"/>
</dbReference>
<sequence length="161" mass="18060">MTQSKAADSAQSPKGSFELDAAPTMPSTALVVDEDDCDQAPKPRLLIQKTHAAFVSKLYAMVADSSTDSLISWVAEGDCFKVTDPVGFSRNVLPVYFKHGNWQSFVRQLNMYGFHKINDLAYGGIFGDTQLWMFKHPFFQRGELKMLQKIKRRGPKSAVQH</sequence>
<keyword evidence="5" id="KW-0804">Transcription</keyword>
<dbReference type="PANTHER" id="PTHR10015">
    <property type="entry name" value="HEAT SHOCK TRANSCRIPTION FACTOR"/>
    <property type="match status" value="1"/>
</dbReference>
<evidence type="ECO:0000256" key="2">
    <source>
        <dbReference type="ARBA" id="ARBA00006403"/>
    </source>
</evidence>
<dbReference type="EMBL" id="JANBUM010000030">
    <property type="protein sequence ID" value="KAJ2787191.1"/>
    <property type="molecule type" value="Genomic_DNA"/>
</dbReference>
<evidence type="ECO:0000256" key="8">
    <source>
        <dbReference type="SAM" id="MobiDB-lite"/>
    </source>
</evidence>
<dbReference type="Proteomes" id="UP001140172">
    <property type="component" value="Unassembled WGS sequence"/>
</dbReference>
<evidence type="ECO:0000256" key="4">
    <source>
        <dbReference type="ARBA" id="ARBA00023125"/>
    </source>
</evidence>
<dbReference type="GO" id="GO:0005634">
    <property type="term" value="C:nucleus"/>
    <property type="evidence" value="ECO:0007669"/>
    <property type="project" value="UniProtKB-SubCell"/>
</dbReference>
<keyword evidence="4" id="KW-0238">DNA-binding</keyword>
<accession>A0A9W8HNQ6</accession>
<dbReference type="InterPro" id="IPR000232">
    <property type="entry name" value="HSF_DNA-bd"/>
</dbReference>
<evidence type="ECO:0000256" key="3">
    <source>
        <dbReference type="ARBA" id="ARBA00023015"/>
    </source>
</evidence>
<proteinExistence type="inferred from homology"/>
<comment type="similarity">
    <text evidence="2 7">Belongs to the HSF family.</text>
</comment>
<keyword evidence="6" id="KW-0539">Nucleus</keyword>
<reference evidence="10" key="1">
    <citation type="submission" date="2022-07" db="EMBL/GenBank/DDBJ databases">
        <title>Phylogenomic reconstructions and comparative analyses of Kickxellomycotina fungi.</title>
        <authorList>
            <person name="Reynolds N.K."/>
            <person name="Stajich J.E."/>
            <person name="Barry K."/>
            <person name="Grigoriev I.V."/>
            <person name="Crous P."/>
            <person name="Smith M.E."/>
        </authorList>
    </citation>
    <scope>NUCLEOTIDE SEQUENCE</scope>
    <source>
        <strain evidence="10">BCRC 34489</strain>
    </source>
</reference>
<dbReference type="SMART" id="SM00415">
    <property type="entry name" value="HSF"/>
    <property type="match status" value="1"/>
</dbReference>
<feature type="region of interest" description="Disordered" evidence="8">
    <location>
        <begin position="1"/>
        <end position="21"/>
    </location>
</feature>
<evidence type="ECO:0000256" key="1">
    <source>
        <dbReference type="ARBA" id="ARBA00004123"/>
    </source>
</evidence>
<comment type="caution">
    <text evidence="10">The sequence shown here is derived from an EMBL/GenBank/DDBJ whole genome shotgun (WGS) entry which is preliminary data.</text>
</comment>
<evidence type="ECO:0000259" key="9">
    <source>
        <dbReference type="SMART" id="SM00415"/>
    </source>
</evidence>
<dbReference type="Gene3D" id="1.10.10.10">
    <property type="entry name" value="Winged helix-like DNA-binding domain superfamily/Winged helix DNA-binding domain"/>
    <property type="match status" value="1"/>
</dbReference>
<dbReference type="SUPFAM" id="SSF46785">
    <property type="entry name" value="Winged helix' DNA-binding domain"/>
    <property type="match status" value="1"/>
</dbReference>
<organism evidence="10 11">
    <name type="scientific">Coemansia interrupta</name>
    <dbReference type="NCBI Taxonomy" id="1126814"/>
    <lineage>
        <taxon>Eukaryota</taxon>
        <taxon>Fungi</taxon>
        <taxon>Fungi incertae sedis</taxon>
        <taxon>Zoopagomycota</taxon>
        <taxon>Kickxellomycotina</taxon>
        <taxon>Kickxellomycetes</taxon>
        <taxon>Kickxellales</taxon>
        <taxon>Kickxellaceae</taxon>
        <taxon>Coemansia</taxon>
    </lineage>
</organism>
<dbReference type="AlphaFoldDB" id="A0A9W8HNQ6"/>
<evidence type="ECO:0000313" key="10">
    <source>
        <dbReference type="EMBL" id="KAJ2787191.1"/>
    </source>
</evidence>
<protein>
    <submittedName>
        <fullName evidence="10">Flocculation suppression protein</fullName>
    </submittedName>
</protein>
<dbReference type="GO" id="GO:0043565">
    <property type="term" value="F:sequence-specific DNA binding"/>
    <property type="evidence" value="ECO:0007669"/>
    <property type="project" value="InterPro"/>
</dbReference>
<evidence type="ECO:0000313" key="11">
    <source>
        <dbReference type="Proteomes" id="UP001140172"/>
    </source>
</evidence>
<keyword evidence="11" id="KW-1185">Reference proteome</keyword>
<evidence type="ECO:0000256" key="6">
    <source>
        <dbReference type="ARBA" id="ARBA00023242"/>
    </source>
</evidence>
<dbReference type="GO" id="GO:0003700">
    <property type="term" value="F:DNA-binding transcription factor activity"/>
    <property type="evidence" value="ECO:0007669"/>
    <property type="project" value="InterPro"/>
</dbReference>
<gene>
    <name evidence="10" type="primary">SFL1</name>
    <name evidence="10" type="ORF">GGI15_000911</name>
</gene>
<evidence type="ECO:0000256" key="5">
    <source>
        <dbReference type="ARBA" id="ARBA00023163"/>
    </source>
</evidence>
<feature type="domain" description="HSF-type DNA-binding" evidence="9">
    <location>
        <begin position="50"/>
        <end position="153"/>
    </location>
</feature>